<dbReference type="PANTHER" id="PTHR13696">
    <property type="entry name" value="P-LOOP CONTAINING NUCLEOSIDE TRIPHOSPHATE HYDROLASE"/>
    <property type="match status" value="1"/>
</dbReference>
<dbReference type="Pfam" id="PF13614">
    <property type="entry name" value="AAA_31"/>
    <property type="match status" value="1"/>
</dbReference>
<evidence type="ECO:0000313" key="3">
    <source>
        <dbReference type="Proteomes" id="UP000320055"/>
    </source>
</evidence>
<name>A0A563VZ97_9CYAN</name>
<organism evidence="2 3">
    <name type="scientific">Hyella patelloides LEGE 07179</name>
    <dbReference type="NCBI Taxonomy" id="945734"/>
    <lineage>
        <taxon>Bacteria</taxon>
        <taxon>Bacillati</taxon>
        <taxon>Cyanobacteriota</taxon>
        <taxon>Cyanophyceae</taxon>
        <taxon>Pleurocapsales</taxon>
        <taxon>Hyellaceae</taxon>
        <taxon>Hyella</taxon>
    </lineage>
</organism>
<protein>
    <submittedName>
        <fullName evidence="2">Cobyrinic acid a,c-diamide synthase</fullName>
    </submittedName>
</protein>
<dbReference type="AlphaFoldDB" id="A0A563VZ97"/>
<dbReference type="SUPFAM" id="SSF52540">
    <property type="entry name" value="P-loop containing nucleoside triphosphate hydrolases"/>
    <property type="match status" value="1"/>
</dbReference>
<reference evidence="2 3" key="1">
    <citation type="submission" date="2019-01" db="EMBL/GenBank/DDBJ databases">
        <authorList>
            <person name="Brito A."/>
        </authorList>
    </citation>
    <scope>NUCLEOTIDE SEQUENCE [LARGE SCALE GENOMIC DNA]</scope>
    <source>
        <strain evidence="2">1</strain>
    </source>
</reference>
<keyword evidence="3" id="KW-1185">Reference proteome</keyword>
<dbReference type="InterPro" id="IPR050678">
    <property type="entry name" value="DNA_Partitioning_ATPase"/>
</dbReference>
<dbReference type="EMBL" id="CAACVJ010000434">
    <property type="protein sequence ID" value="VEP16725.1"/>
    <property type="molecule type" value="Genomic_DNA"/>
</dbReference>
<evidence type="ECO:0000259" key="1">
    <source>
        <dbReference type="Pfam" id="PF13614"/>
    </source>
</evidence>
<gene>
    <name evidence="2" type="ORF">H1P_490007</name>
</gene>
<proteinExistence type="predicted"/>
<feature type="domain" description="AAA" evidence="1">
    <location>
        <begin position="182"/>
        <end position="365"/>
    </location>
</feature>
<accession>A0A563VZ97</accession>
<sequence length="466" mass="52534">MIQAITREDIKGDRPEANTLRSALVALPKDAPEAIVNNNFIVTPFFDALGFSLEERVPEFGTGKGHQKVDYALRHNTDENIFLNTQASPHVLVELKGRDIDLTYNSTSYKATVKQIKKYLLAPNCKSVQWGIITNSKHIQLFRKHGKTIYPATPCLDIKPDNIDELTDRIRKRIKNTPKALTIAVYNNKGGVGKTTTVINLAAVLTRHKKKVLIIDFDPNQQDLTNSLGIQAGKTSLYECLKDKKNSINLKNAIVPYTKKFKSKNNVITFSFDVLPVDLQLANIPEDKLKTELSTHSLRKKLETLKNDYDYILIDASPNWRFYSISAVYASDVVLIPTKHNNICSLENAAVTIKKYIPEIQKTRQEKTQGLEWGATALPIFFNGEKITDAARIKATNAIKKIIQQVKKESGLDLSPYLESKTGIKIFELPSNAYIGYAAFEKIPAAYKNKIAYSYYAELAKEYFLQ</sequence>
<dbReference type="CDD" id="cd02042">
    <property type="entry name" value="ParAB_family"/>
    <property type="match status" value="1"/>
</dbReference>
<dbReference type="PANTHER" id="PTHR13696:SF52">
    <property type="entry name" value="PARA FAMILY PROTEIN CT_582"/>
    <property type="match status" value="1"/>
</dbReference>
<dbReference type="InterPro" id="IPR027417">
    <property type="entry name" value="P-loop_NTPase"/>
</dbReference>
<dbReference type="Proteomes" id="UP000320055">
    <property type="component" value="Unassembled WGS sequence"/>
</dbReference>
<evidence type="ECO:0000313" key="2">
    <source>
        <dbReference type="EMBL" id="VEP16725.1"/>
    </source>
</evidence>
<dbReference type="Gene3D" id="3.40.50.300">
    <property type="entry name" value="P-loop containing nucleotide triphosphate hydrolases"/>
    <property type="match status" value="1"/>
</dbReference>
<dbReference type="InterPro" id="IPR025669">
    <property type="entry name" value="AAA_dom"/>
</dbReference>